<accession>A0ABD0LQ82</accession>
<dbReference type="Proteomes" id="UP001519460">
    <property type="component" value="Unassembled WGS sequence"/>
</dbReference>
<keyword evidence="2" id="KW-1185">Reference proteome</keyword>
<gene>
    <name evidence="1" type="ORF">BaRGS_00007362</name>
</gene>
<proteinExistence type="predicted"/>
<evidence type="ECO:0000313" key="2">
    <source>
        <dbReference type="Proteomes" id="UP001519460"/>
    </source>
</evidence>
<name>A0ABD0LQ82_9CAEN</name>
<organism evidence="1 2">
    <name type="scientific">Batillaria attramentaria</name>
    <dbReference type="NCBI Taxonomy" id="370345"/>
    <lineage>
        <taxon>Eukaryota</taxon>
        <taxon>Metazoa</taxon>
        <taxon>Spiralia</taxon>
        <taxon>Lophotrochozoa</taxon>
        <taxon>Mollusca</taxon>
        <taxon>Gastropoda</taxon>
        <taxon>Caenogastropoda</taxon>
        <taxon>Sorbeoconcha</taxon>
        <taxon>Cerithioidea</taxon>
        <taxon>Batillariidae</taxon>
        <taxon>Batillaria</taxon>
    </lineage>
</organism>
<reference evidence="1 2" key="1">
    <citation type="journal article" date="2023" name="Sci. Data">
        <title>Genome assembly of the Korean intertidal mud-creeper Batillaria attramentaria.</title>
        <authorList>
            <person name="Patra A.K."/>
            <person name="Ho P.T."/>
            <person name="Jun S."/>
            <person name="Lee S.J."/>
            <person name="Kim Y."/>
            <person name="Won Y.J."/>
        </authorList>
    </citation>
    <scope>NUCLEOTIDE SEQUENCE [LARGE SCALE GENOMIC DNA]</scope>
    <source>
        <strain evidence="1">Wonlab-2016</strain>
    </source>
</reference>
<sequence length="127" mass="14183">MASLVGRDIITSLHTTLLALRMRVQVARHFVQIDTRSSNTHSTRGHHQIGVLIRCWSEAGLHKELVNIRFVSGWSWGSADILLQSAFFPYSASAVLLHRYCPVSSMIGLHGEIGRCDDVRRIIECSG</sequence>
<protein>
    <submittedName>
        <fullName evidence="1">Uncharacterized protein</fullName>
    </submittedName>
</protein>
<comment type="caution">
    <text evidence="1">The sequence shown here is derived from an EMBL/GenBank/DDBJ whole genome shotgun (WGS) entry which is preliminary data.</text>
</comment>
<dbReference type="AlphaFoldDB" id="A0ABD0LQ82"/>
<evidence type="ECO:0000313" key="1">
    <source>
        <dbReference type="EMBL" id="KAK7501237.1"/>
    </source>
</evidence>
<dbReference type="EMBL" id="JACVVK020000032">
    <property type="protein sequence ID" value="KAK7501237.1"/>
    <property type="molecule type" value="Genomic_DNA"/>
</dbReference>